<feature type="compositionally biased region" description="Basic and acidic residues" evidence="3">
    <location>
        <begin position="69"/>
        <end position="80"/>
    </location>
</feature>
<dbReference type="PANTHER" id="PTHR34216">
    <property type="match status" value="1"/>
</dbReference>
<dbReference type="RefSeq" id="WP_212695456.1">
    <property type="nucleotide sequence ID" value="NZ_CP058649.1"/>
</dbReference>
<evidence type="ECO:0000256" key="3">
    <source>
        <dbReference type="SAM" id="MobiDB-lite"/>
    </source>
</evidence>
<dbReference type="PROSITE" id="PS51257">
    <property type="entry name" value="PROKAR_LIPOPROTEIN"/>
    <property type="match status" value="1"/>
</dbReference>
<feature type="region of interest" description="Disordered" evidence="3">
    <location>
        <begin position="34"/>
        <end position="80"/>
    </location>
</feature>
<feature type="domain" description="NodB homology" evidence="4">
    <location>
        <begin position="154"/>
        <end position="288"/>
    </location>
</feature>
<dbReference type="InterPro" id="IPR011330">
    <property type="entry name" value="Glyco_hydro/deAcase_b/a-brl"/>
</dbReference>
<sequence length="393" mass="44878">MVSGLHKGIIKKLGGAICIMLLVLLVVGCGEERNQPQEKEQMEEHKQPEEQDVKPDPNDELPEDDAENDTEKQDDQVVEEVTKPKEIDYQVVKPNELGHIMVIMYHGILDNYPYHVTEEQFLKDLQYMYEKGYRPISMRDYLDNHITVEAGYTPIVLTFDDGLESTFSMVEENGELVPKTGTAVEIMERFAKDYPEFGKEATFYINGGKIFDGAGTVEERLNWLVDNGYGLGNHTATHKHLGKSGVTSRDIMAELGKVDQLIKNAIPGYTVDSITYPFGARPKEALRAFIKEGEFDGNLYQYQVGFREGASGPYYPPLHTKFSPLNVARARGSEGEAQDMWWFFDYYEKHPEKKYISDGRADRVSILEGMEEYMNKEKLGDKELFTYKIESEE</sequence>
<dbReference type="AlphaFoldDB" id="A0A8J8SIM6"/>
<keyword evidence="2" id="KW-0732">Signal</keyword>
<dbReference type="KEGG" id="vpy:HZI73_21735"/>
<gene>
    <name evidence="5" type="ORF">HZI73_21735</name>
</gene>
<dbReference type="GO" id="GO:0005576">
    <property type="term" value="C:extracellular region"/>
    <property type="evidence" value="ECO:0007669"/>
    <property type="project" value="UniProtKB-SubCell"/>
</dbReference>
<organism evidence="5 6">
    <name type="scientific">Vallitalea pronyensis</name>
    <dbReference type="NCBI Taxonomy" id="1348613"/>
    <lineage>
        <taxon>Bacteria</taxon>
        <taxon>Bacillati</taxon>
        <taxon>Bacillota</taxon>
        <taxon>Clostridia</taxon>
        <taxon>Lachnospirales</taxon>
        <taxon>Vallitaleaceae</taxon>
        <taxon>Vallitalea</taxon>
    </lineage>
</organism>
<dbReference type="InterPro" id="IPR051398">
    <property type="entry name" value="Polysacch_Deacetylase"/>
</dbReference>
<dbReference type="GO" id="GO:0016810">
    <property type="term" value="F:hydrolase activity, acting on carbon-nitrogen (but not peptide) bonds"/>
    <property type="evidence" value="ECO:0007669"/>
    <property type="project" value="InterPro"/>
</dbReference>
<reference evidence="5" key="1">
    <citation type="submission" date="2020-07" db="EMBL/GenBank/DDBJ databases">
        <title>Vallitalea pronyensis genome.</title>
        <authorList>
            <person name="Postec A."/>
        </authorList>
    </citation>
    <scope>NUCLEOTIDE SEQUENCE</scope>
    <source>
        <strain evidence="5">FatNI3</strain>
    </source>
</reference>
<feature type="compositionally biased region" description="Basic and acidic residues" evidence="3">
    <location>
        <begin position="34"/>
        <end position="57"/>
    </location>
</feature>
<dbReference type="Gene3D" id="3.20.20.370">
    <property type="entry name" value="Glycoside hydrolase/deacetylase"/>
    <property type="match status" value="1"/>
</dbReference>
<evidence type="ECO:0000313" key="6">
    <source>
        <dbReference type="Proteomes" id="UP000683246"/>
    </source>
</evidence>
<dbReference type="EMBL" id="CP058649">
    <property type="protein sequence ID" value="QUI24761.1"/>
    <property type="molecule type" value="Genomic_DNA"/>
</dbReference>
<dbReference type="PANTHER" id="PTHR34216:SF3">
    <property type="entry name" value="POLY-BETA-1,6-N-ACETYL-D-GLUCOSAMINE N-DEACETYLASE"/>
    <property type="match status" value="1"/>
</dbReference>
<evidence type="ECO:0000256" key="2">
    <source>
        <dbReference type="ARBA" id="ARBA00022729"/>
    </source>
</evidence>
<dbReference type="GO" id="GO:0005975">
    <property type="term" value="P:carbohydrate metabolic process"/>
    <property type="evidence" value="ECO:0007669"/>
    <property type="project" value="InterPro"/>
</dbReference>
<keyword evidence="6" id="KW-1185">Reference proteome</keyword>
<accession>A0A8J8SIM6</accession>
<name>A0A8J8SIM6_9FIRM</name>
<evidence type="ECO:0000259" key="4">
    <source>
        <dbReference type="Pfam" id="PF01522"/>
    </source>
</evidence>
<protein>
    <submittedName>
        <fullName evidence="5">Polysaccharide deacetylase family protein</fullName>
    </submittedName>
</protein>
<dbReference type="SUPFAM" id="SSF88713">
    <property type="entry name" value="Glycoside hydrolase/deacetylase"/>
    <property type="match status" value="1"/>
</dbReference>
<dbReference type="Proteomes" id="UP000683246">
    <property type="component" value="Chromosome"/>
</dbReference>
<comment type="subcellular location">
    <subcellularLocation>
        <location evidence="1">Secreted</location>
    </subcellularLocation>
</comment>
<proteinExistence type="predicted"/>
<dbReference type="InterPro" id="IPR002509">
    <property type="entry name" value="NODB_dom"/>
</dbReference>
<feature type="compositionally biased region" description="Acidic residues" evidence="3">
    <location>
        <begin position="58"/>
        <end position="68"/>
    </location>
</feature>
<evidence type="ECO:0000313" key="5">
    <source>
        <dbReference type="EMBL" id="QUI24761.1"/>
    </source>
</evidence>
<evidence type="ECO:0000256" key="1">
    <source>
        <dbReference type="ARBA" id="ARBA00004613"/>
    </source>
</evidence>
<dbReference type="Pfam" id="PF01522">
    <property type="entry name" value="Polysacc_deac_1"/>
    <property type="match status" value="1"/>
</dbReference>